<protein>
    <recommendedName>
        <fullName evidence="3">IrrE N-terminal-like domain-containing protein</fullName>
    </recommendedName>
</protein>
<accession>A0ABX2T3G7</accession>
<keyword evidence="2" id="KW-1185">Reference proteome</keyword>
<organism evidence="1 2">
    <name type="scientific">Gemelliphila palaticanis</name>
    <dbReference type="NCBI Taxonomy" id="81950"/>
    <lineage>
        <taxon>Bacteria</taxon>
        <taxon>Bacillati</taxon>
        <taxon>Bacillota</taxon>
        <taxon>Bacilli</taxon>
        <taxon>Bacillales</taxon>
        <taxon>Gemellaceae</taxon>
        <taxon>Gemelliphila</taxon>
    </lineage>
</organism>
<evidence type="ECO:0000313" key="1">
    <source>
        <dbReference type="EMBL" id="NYS47994.1"/>
    </source>
</evidence>
<dbReference type="EMBL" id="JACBYF010000021">
    <property type="protein sequence ID" value="NYS47994.1"/>
    <property type="molecule type" value="Genomic_DNA"/>
</dbReference>
<dbReference type="RefSeq" id="WP_179941777.1">
    <property type="nucleotide sequence ID" value="NZ_JACBYF010000021.1"/>
</dbReference>
<sequence>MDTQYINGICINTKIIDFPTSRVKGCVTKNEDDSYTIFLNAKMGYWEMKKTFDHEISHIINEDFEKYNVDEIEYARHSI</sequence>
<name>A0ABX2T3G7_9BACL</name>
<dbReference type="Proteomes" id="UP000531840">
    <property type="component" value="Unassembled WGS sequence"/>
</dbReference>
<reference evidence="1 2" key="1">
    <citation type="submission" date="2020-07" db="EMBL/GenBank/DDBJ databases">
        <title>MOT database genomes.</title>
        <authorList>
            <person name="Joseph S."/>
            <person name="Aduse-Opoku J."/>
            <person name="Hashim A."/>
            <person name="Wade W."/>
            <person name="Curtis M."/>
        </authorList>
    </citation>
    <scope>NUCLEOTIDE SEQUENCE [LARGE SCALE GENOMIC DNA]</scope>
    <source>
        <strain evidence="1 2">CIP 106318</strain>
    </source>
</reference>
<evidence type="ECO:0008006" key="3">
    <source>
        <dbReference type="Google" id="ProtNLM"/>
    </source>
</evidence>
<gene>
    <name evidence="1" type="ORF">HZY85_07395</name>
</gene>
<comment type="caution">
    <text evidence="1">The sequence shown here is derived from an EMBL/GenBank/DDBJ whole genome shotgun (WGS) entry which is preliminary data.</text>
</comment>
<proteinExistence type="predicted"/>
<evidence type="ECO:0000313" key="2">
    <source>
        <dbReference type="Proteomes" id="UP000531840"/>
    </source>
</evidence>